<dbReference type="EMBL" id="AYKQ01000007">
    <property type="protein sequence ID" value="EWH34790.1"/>
    <property type="molecule type" value="Genomic_DNA"/>
</dbReference>
<sequence length="88" mass="10550">MLQYFFTDFDTLLNYHERKGVWAMTQTTQVVTIQNNDIVQFEHDINRALLDLSYFFILDIKYNTLYIGEQTVIHSALIIYQHQEENSQ</sequence>
<dbReference type="AlphaFoldDB" id="W7S552"/>
<gene>
    <name evidence="1" type="ORF">P799_04310</name>
</gene>
<dbReference type="Proteomes" id="UP000023555">
    <property type="component" value="Unassembled WGS sequence"/>
</dbReference>
<dbReference type="HOGENOM" id="CLU_189880_0_0_9"/>
<protein>
    <submittedName>
        <fullName evidence="1">Uncharacterized protein</fullName>
    </submittedName>
</protein>
<name>W7S552_LYSSH</name>
<reference evidence="1 2" key="1">
    <citation type="journal article" date="2015" name="Stand. Genomic Sci.">
        <title>Genome sequence and description of the mosquitocidal and heavy metal tolerant strain Lysinibacillus sphaericus CBAM5.</title>
        <authorList>
            <person name="Pena-Montenegro T.D."/>
            <person name="Lozano L."/>
            <person name="Dussan J."/>
        </authorList>
    </citation>
    <scope>NUCLEOTIDE SEQUENCE [LARGE SCALE GENOMIC DNA]</scope>
    <source>
        <strain evidence="1">CBAM5</strain>
    </source>
</reference>
<proteinExistence type="predicted"/>
<evidence type="ECO:0000313" key="1">
    <source>
        <dbReference type="EMBL" id="EWH34790.1"/>
    </source>
</evidence>
<comment type="caution">
    <text evidence="1">The sequence shown here is derived from an EMBL/GenBank/DDBJ whole genome shotgun (WGS) entry which is preliminary data.</text>
</comment>
<evidence type="ECO:0000313" key="2">
    <source>
        <dbReference type="Proteomes" id="UP000023555"/>
    </source>
</evidence>
<organism evidence="1 2">
    <name type="scientific">Lysinibacillus sphaericus CBAM5</name>
    <dbReference type="NCBI Taxonomy" id="1400869"/>
    <lineage>
        <taxon>Bacteria</taxon>
        <taxon>Bacillati</taxon>
        <taxon>Bacillota</taxon>
        <taxon>Bacilli</taxon>
        <taxon>Bacillales</taxon>
        <taxon>Bacillaceae</taxon>
        <taxon>Lysinibacillus</taxon>
    </lineage>
</organism>
<accession>W7S552</accession>